<feature type="domain" description="Major facilitator superfamily (MFS) profile" evidence="6">
    <location>
        <begin position="20"/>
        <end position="417"/>
    </location>
</feature>
<feature type="transmembrane region" description="Helical" evidence="5">
    <location>
        <begin position="54"/>
        <end position="72"/>
    </location>
</feature>
<feature type="transmembrane region" description="Helical" evidence="5">
    <location>
        <begin position="270"/>
        <end position="291"/>
    </location>
</feature>
<organism evidence="7 8">
    <name type="scientific">Planomonospora venezuelensis</name>
    <dbReference type="NCBI Taxonomy" id="1999"/>
    <lineage>
        <taxon>Bacteria</taxon>
        <taxon>Bacillati</taxon>
        <taxon>Actinomycetota</taxon>
        <taxon>Actinomycetes</taxon>
        <taxon>Streptosporangiales</taxon>
        <taxon>Streptosporangiaceae</taxon>
        <taxon>Planomonospora</taxon>
    </lineage>
</organism>
<reference evidence="7 8" key="1">
    <citation type="submission" date="2020-08" db="EMBL/GenBank/DDBJ databases">
        <title>Genomic Encyclopedia of Type Strains, Phase III (KMG-III): the genomes of soil and plant-associated and newly described type strains.</title>
        <authorList>
            <person name="Whitman W."/>
        </authorList>
    </citation>
    <scope>NUCLEOTIDE SEQUENCE [LARGE SCALE GENOMIC DNA]</scope>
    <source>
        <strain evidence="7 8">CECT 3303</strain>
    </source>
</reference>
<dbReference type="InterPro" id="IPR011701">
    <property type="entry name" value="MFS"/>
</dbReference>
<evidence type="ECO:0000256" key="5">
    <source>
        <dbReference type="SAM" id="Phobius"/>
    </source>
</evidence>
<feature type="transmembrane region" description="Helical" evidence="5">
    <location>
        <begin position="20"/>
        <end position="42"/>
    </location>
</feature>
<dbReference type="Gene3D" id="1.20.1250.20">
    <property type="entry name" value="MFS general substrate transporter like domains"/>
    <property type="match status" value="2"/>
</dbReference>
<dbReference type="AlphaFoldDB" id="A0A841CZW6"/>
<keyword evidence="4 5" id="KW-0472">Membrane</keyword>
<evidence type="ECO:0000256" key="4">
    <source>
        <dbReference type="ARBA" id="ARBA00023136"/>
    </source>
</evidence>
<dbReference type="GO" id="GO:0022857">
    <property type="term" value="F:transmembrane transporter activity"/>
    <property type="evidence" value="ECO:0007669"/>
    <property type="project" value="InterPro"/>
</dbReference>
<dbReference type="EMBL" id="JACHJJ010000009">
    <property type="protein sequence ID" value="MBB5963952.1"/>
    <property type="molecule type" value="Genomic_DNA"/>
</dbReference>
<dbReference type="InterPro" id="IPR036259">
    <property type="entry name" value="MFS_trans_sf"/>
</dbReference>
<dbReference type="SUPFAM" id="SSF103473">
    <property type="entry name" value="MFS general substrate transporter"/>
    <property type="match status" value="1"/>
</dbReference>
<name>A0A841CZW6_PLAVE</name>
<feature type="transmembrane region" description="Helical" evidence="5">
    <location>
        <begin position="151"/>
        <end position="173"/>
    </location>
</feature>
<gene>
    <name evidence="7" type="ORF">FHS22_003234</name>
</gene>
<dbReference type="PANTHER" id="PTHR23528:SF1">
    <property type="entry name" value="MAJOR FACILITATOR SUPERFAMILY (MFS) PROFILE DOMAIN-CONTAINING PROTEIN"/>
    <property type="match status" value="1"/>
</dbReference>
<dbReference type="RefSeq" id="WP_184942421.1">
    <property type="nucleotide sequence ID" value="NZ_BAAAWZ010000001.1"/>
</dbReference>
<feature type="transmembrane region" description="Helical" evidence="5">
    <location>
        <begin position="93"/>
        <end position="111"/>
    </location>
</feature>
<dbReference type="GO" id="GO:0005886">
    <property type="term" value="C:plasma membrane"/>
    <property type="evidence" value="ECO:0007669"/>
    <property type="project" value="UniProtKB-SubCell"/>
</dbReference>
<dbReference type="Pfam" id="PF07690">
    <property type="entry name" value="MFS_1"/>
    <property type="match status" value="2"/>
</dbReference>
<evidence type="ECO:0000313" key="8">
    <source>
        <dbReference type="Proteomes" id="UP000562352"/>
    </source>
</evidence>
<feature type="transmembrane region" description="Helical" evidence="5">
    <location>
        <begin position="303"/>
        <end position="322"/>
    </location>
</feature>
<accession>A0A841CZW6</accession>
<feature type="transmembrane region" description="Helical" evidence="5">
    <location>
        <begin position="395"/>
        <end position="413"/>
    </location>
</feature>
<evidence type="ECO:0000256" key="2">
    <source>
        <dbReference type="ARBA" id="ARBA00022692"/>
    </source>
</evidence>
<proteinExistence type="predicted"/>
<feature type="transmembrane region" description="Helical" evidence="5">
    <location>
        <begin position="366"/>
        <end position="389"/>
    </location>
</feature>
<comment type="subcellular location">
    <subcellularLocation>
        <location evidence="1">Cell membrane</location>
        <topology evidence="1">Multi-pass membrane protein</topology>
    </subcellularLocation>
</comment>
<keyword evidence="3 5" id="KW-1133">Transmembrane helix</keyword>
<feature type="transmembrane region" description="Helical" evidence="5">
    <location>
        <begin position="233"/>
        <end position="258"/>
    </location>
</feature>
<evidence type="ECO:0000256" key="3">
    <source>
        <dbReference type="ARBA" id="ARBA00022989"/>
    </source>
</evidence>
<keyword evidence="8" id="KW-1185">Reference proteome</keyword>
<evidence type="ECO:0000256" key="1">
    <source>
        <dbReference type="ARBA" id="ARBA00004651"/>
    </source>
</evidence>
<protein>
    <submittedName>
        <fullName evidence="7">MFS family permease</fullName>
    </submittedName>
</protein>
<dbReference type="PROSITE" id="PS50850">
    <property type="entry name" value="MFS"/>
    <property type="match status" value="1"/>
</dbReference>
<dbReference type="Proteomes" id="UP000562352">
    <property type="component" value="Unassembled WGS sequence"/>
</dbReference>
<evidence type="ECO:0000259" key="6">
    <source>
        <dbReference type="PROSITE" id="PS50850"/>
    </source>
</evidence>
<dbReference type="InterPro" id="IPR020846">
    <property type="entry name" value="MFS_dom"/>
</dbReference>
<comment type="caution">
    <text evidence="7">The sequence shown here is derived from an EMBL/GenBank/DDBJ whole genome shotgun (WGS) entry which is preliminary data.</text>
</comment>
<feature type="transmembrane region" description="Helical" evidence="5">
    <location>
        <begin position="179"/>
        <end position="196"/>
    </location>
</feature>
<keyword evidence="2 5" id="KW-0812">Transmembrane</keyword>
<evidence type="ECO:0000313" key="7">
    <source>
        <dbReference type="EMBL" id="MBB5963952.1"/>
    </source>
</evidence>
<feature type="transmembrane region" description="Helical" evidence="5">
    <location>
        <begin position="328"/>
        <end position="354"/>
    </location>
</feature>
<dbReference type="PANTHER" id="PTHR23528">
    <property type="match status" value="1"/>
</dbReference>
<sequence>MSTVKTPPTEAGRDGLPKLLTVLGVSNAVMFALYLGVGGLLVQTQIAEIDPENKVANVALVAGVSAVFATVFNPVGGMLSDRTRSRWGRRNPWILGGALAALATMLLMSQVSTIPMILLGWSLAQAMMNLYQAALTAIVPDRVPEERRGTASAVIAVATSVGIMAGTQAAAFFVADISLGYLVFGSAVVLGALLVVSTTHDPRPGEYEVAERPRVSLATSVRDFLSALAHRDFMWVFLGRALIILGYFMVLLFALFIFQDYIGLPKEDAPQAVATVTVVSTLAAMVAAVVCGPLSDRLNRRKLFVTVSGLVTAVSMLLPLLWPTMTSMLVYAVIHGAAFGAYGAVDMAIVTLVLPSKGDAARDMGILNIANAGPQMIAPFIAGSIVTAFGGYSALWVAAIAISLAGAVAVLPIRSVR</sequence>